<feature type="compositionally biased region" description="Acidic residues" evidence="1">
    <location>
        <begin position="77"/>
        <end position="92"/>
    </location>
</feature>
<keyword evidence="3" id="KW-1185">Reference proteome</keyword>
<organism evidence="2 3">
    <name type="scientific">Anopheles maculatus</name>
    <dbReference type="NCBI Taxonomy" id="74869"/>
    <lineage>
        <taxon>Eukaryota</taxon>
        <taxon>Metazoa</taxon>
        <taxon>Ecdysozoa</taxon>
        <taxon>Arthropoda</taxon>
        <taxon>Hexapoda</taxon>
        <taxon>Insecta</taxon>
        <taxon>Pterygota</taxon>
        <taxon>Neoptera</taxon>
        <taxon>Endopterygota</taxon>
        <taxon>Diptera</taxon>
        <taxon>Nematocera</taxon>
        <taxon>Culicoidea</taxon>
        <taxon>Culicidae</taxon>
        <taxon>Anophelinae</taxon>
        <taxon>Anopheles</taxon>
        <taxon>Anopheles maculatus group</taxon>
    </lineage>
</organism>
<proteinExistence type="predicted"/>
<feature type="compositionally biased region" description="Acidic residues" evidence="1">
    <location>
        <begin position="101"/>
        <end position="110"/>
    </location>
</feature>
<evidence type="ECO:0000313" key="2">
    <source>
        <dbReference type="EnsemblMetazoa" id="AMAM022838-PA"/>
    </source>
</evidence>
<name>A0A182TAC8_9DIPT</name>
<sequence length="110" mass="12451">MSAKRMRRTGQTSKIIKANNAKLEAELFGERGSFGANIIQAATTYEDPEPISHHSFDEEVEAEEVISDWLISDDCDNIESYDNNNDAEDEIESSFNSVQESLDEEEPFEE</sequence>
<evidence type="ECO:0000313" key="3">
    <source>
        <dbReference type="Proteomes" id="UP000075901"/>
    </source>
</evidence>
<reference evidence="2" key="2">
    <citation type="submission" date="2020-05" db="UniProtKB">
        <authorList>
            <consortium name="EnsemblMetazoa"/>
        </authorList>
    </citation>
    <scope>IDENTIFICATION</scope>
    <source>
        <strain evidence="2">maculatus3</strain>
    </source>
</reference>
<dbReference type="EnsemblMetazoa" id="AMAM022838-RA">
    <property type="protein sequence ID" value="AMAM022838-PA"/>
    <property type="gene ID" value="AMAM022838"/>
</dbReference>
<reference evidence="3" key="1">
    <citation type="submission" date="2013-09" db="EMBL/GenBank/DDBJ databases">
        <title>The Genome Sequence of Anopheles maculatus species B.</title>
        <authorList>
            <consortium name="The Broad Institute Genomics Platform"/>
            <person name="Neafsey D.E."/>
            <person name="Besansky N."/>
            <person name="Howell P."/>
            <person name="Walton C."/>
            <person name="Young S.K."/>
            <person name="Zeng Q."/>
            <person name="Gargeya S."/>
            <person name="Fitzgerald M."/>
            <person name="Haas B."/>
            <person name="Abouelleil A."/>
            <person name="Allen A.W."/>
            <person name="Alvarado L."/>
            <person name="Arachchi H.M."/>
            <person name="Berlin A.M."/>
            <person name="Chapman S.B."/>
            <person name="Gainer-Dewar J."/>
            <person name="Goldberg J."/>
            <person name="Griggs A."/>
            <person name="Gujja S."/>
            <person name="Hansen M."/>
            <person name="Howarth C."/>
            <person name="Imamovic A."/>
            <person name="Ireland A."/>
            <person name="Larimer J."/>
            <person name="McCowan C."/>
            <person name="Murphy C."/>
            <person name="Pearson M."/>
            <person name="Poon T.W."/>
            <person name="Priest M."/>
            <person name="Roberts A."/>
            <person name="Saif S."/>
            <person name="Shea T."/>
            <person name="Sisk P."/>
            <person name="Sykes S."/>
            <person name="Wortman J."/>
            <person name="Nusbaum C."/>
            <person name="Birren B."/>
        </authorList>
    </citation>
    <scope>NUCLEOTIDE SEQUENCE [LARGE SCALE GENOMIC DNA]</scope>
    <source>
        <strain evidence="3">maculatus3</strain>
    </source>
</reference>
<protein>
    <submittedName>
        <fullName evidence="2">Uncharacterized protein</fullName>
    </submittedName>
</protein>
<evidence type="ECO:0000256" key="1">
    <source>
        <dbReference type="SAM" id="MobiDB-lite"/>
    </source>
</evidence>
<dbReference type="AlphaFoldDB" id="A0A182TAC8"/>
<accession>A0A182TAC8</accession>
<dbReference type="VEuPathDB" id="VectorBase:AMAM022838"/>
<feature type="region of interest" description="Disordered" evidence="1">
    <location>
        <begin position="77"/>
        <end position="110"/>
    </location>
</feature>
<dbReference type="Proteomes" id="UP000075901">
    <property type="component" value="Unassembled WGS sequence"/>
</dbReference>